<evidence type="ECO:0000313" key="3">
    <source>
        <dbReference type="Proteomes" id="UP000001029"/>
    </source>
</evidence>
<feature type="domain" description="PilZ" evidence="1">
    <location>
        <begin position="7"/>
        <end position="112"/>
    </location>
</feature>
<dbReference type="AlphaFoldDB" id="B2KDS0"/>
<protein>
    <submittedName>
        <fullName evidence="2">Type IV pilus assembly PilZ</fullName>
    </submittedName>
</protein>
<dbReference type="HOGENOM" id="CLU_1719492_0_0_0"/>
<dbReference type="InterPro" id="IPR009875">
    <property type="entry name" value="PilZ_domain"/>
</dbReference>
<dbReference type="OrthoDB" id="9836803at2"/>
<dbReference type="KEGG" id="emi:Emin_1114"/>
<accession>B2KDS0</accession>
<dbReference type="SUPFAM" id="SSF141371">
    <property type="entry name" value="PilZ domain-like"/>
    <property type="match status" value="1"/>
</dbReference>
<evidence type="ECO:0000313" key="2">
    <source>
        <dbReference type="EMBL" id="ACC98666.1"/>
    </source>
</evidence>
<dbReference type="Gene3D" id="2.40.10.220">
    <property type="entry name" value="predicted glycosyltransferase like domains"/>
    <property type="match status" value="1"/>
</dbReference>
<evidence type="ECO:0000259" key="1">
    <source>
        <dbReference type="Pfam" id="PF07238"/>
    </source>
</evidence>
<dbReference type="RefSeq" id="WP_012415281.1">
    <property type="nucleotide sequence ID" value="NC_010644.1"/>
</dbReference>
<reference evidence="2 3" key="1">
    <citation type="journal article" date="2009" name="Appl. Environ. Microbiol.">
        <title>Genomic analysis of 'Elusimicrobium minutum,' the first cultivated representative of the phylum 'Elusimicrobia' (formerly termite group 1).</title>
        <authorList>
            <person name="Herlemann D.P.R."/>
            <person name="Geissinger O."/>
            <person name="Ikeda-Ohtsubo W."/>
            <person name="Kunin V."/>
            <person name="Sun H."/>
            <person name="Lapidus A."/>
            <person name="Hugenholtz P."/>
            <person name="Brune A."/>
        </authorList>
    </citation>
    <scope>NUCLEOTIDE SEQUENCE [LARGE SCALE GENOMIC DNA]</scope>
    <source>
        <strain evidence="2 3">Pei191</strain>
    </source>
</reference>
<keyword evidence="3" id="KW-1185">Reference proteome</keyword>
<name>B2KDS0_ELUMP</name>
<organism evidence="2 3">
    <name type="scientific">Elusimicrobium minutum (strain Pei191)</name>
    <dbReference type="NCBI Taxonomy" id="445932"/>
    <lineage>
        <taxon>Bacteria</taxon>
        <taxon>Pseudomonadati</taxon>
        <taxon>Elusimicrobiota</taxon>
        <taxon>Elusimicrobia</taxon>
        <taxon>Elusimicrobiales</taxon>
        <taxon>Elusimicrobiaceae</taxon>
        <taxon>Elusimicrobium</taxon>
    </lineage>
</organism>
<gene>
    <name evidence="2" type="ordered locus">Emin_1114</name>
</gene>
<dbReference type="EMBL" id="CP001055">
    <property type="protein sequence ID" value="ACC98666.1"/>
    <property type="molecule type" value="Genomic_DNA"/>
</dbReference>
<dbReference type="Proteomes" id="UP000001029">
    <property type="component" value="Chromosome"/>
</dbReference>
<dbReference type="Pfam" id="PF07238">
    <property type="entry name" value="PilZ"/>
    <property type="match status" value="1"/>
</dbReference>
<dbReference type="GO" id="GO:0035438">
    <property type="term" value="F:cyclic-di-GMP binding"/>
    <property type="evidence" value="ECO:0007669"/>
    <property type="project" value="InterPro"/>
</dbReference>
<sequence>MQDKRVEKRRHARVPVLNNIVEPINLCYKTEEGKEQNILAVLADLSASGMRLISFLEAPFSKNVAITIDLPAIGKVDVKGKTSWVKQKNAIFTLGIEFTEISQADAAKINALAEDFADCDTRILLKLPEVCVSTCKAAPLCNKIQKDMTLFK</sequence>
<dbReference type="STRING" id="445932.Emin_1114"/>
<proteinExistence type="predicted"/>